<proteinExistence type="predicted"/>
<organism evidence="2 3">
    <name type="scientific">Balneatrix alpica</name>
    <dbReference type="NCBI Taxonomy" id="75684"/>
    <lineage>
        <taxon>Bacteria</taxon>
        <taxon>Pseudomonadati</taxon>
        <taxon>Pseudomonadota</taxon>
        <taxon>Gammaproteobacteria</taxon>
        <taxon>Oceanospirillales</taxon>
        <taxon>Balneatrichaceae</taxon>
        <taxon>Balneatrix</taxon>
    </lineage>
</organism>
<dbReference type="EMBL" id="JBHLZN010000005">
    <property type="protein sequence ID" value="MFB9887626.1"/>
    <property type="molecule type" value="Genomic_DNA"/>
</dbReference>
<dbReference type="Pfam" id="PF05893">
    <property type="entry name" value="LuxC"/>
    <property type="match status" value="1"/>
</dbReference>
<evidence type="ECO:0000313" key="3">
    <source>
        <dbReference type="Proteomes" id="UP001589628"/>
    </source>
</evidence>
<dbReference type="InterPro" id="IPR016161">
    <property type="entry name" value="Ald_DH/histidinol_DH"/>
</dbReference>
<evidence type="ECO:0000256" key="1">
    <source>
        <dbReference type="ARBA" id="ARBA00022857"/>
    </source>
</evidence>
<reference evidence="2 3" key="1">
    <citation type="submission" date="2024-09" db="EMBL/GenBank/DDBJ databases">
        <authorList>
            <person name="Sun Q."/>
            <person name="Mori K."/>
        </authorList>
    </citation>
    <scope>NUCLEOTIDE SEQUENCE [LARGE SCALE GENOMIC DNA]</scope>
    <source>
        <strain evidence="2 3">ATCC 51285</strain>
    </source>
</reference>
<comment type="caution">
    <text evidence="2">The sequence shown here is derived from an EMBL/GenBank/DDBJ whole genome shotgun (WGS) entry which is preliminary data.</text>
</comment>
<keyword evidence="3" id="KW-1185">Reference proteome</keyword>
<dbReference type="Proteomes" id="UP001589628">
    <property type="component" value="Unassembled WGS sequence"/>
</dbReference>
<accession>A0ABV5ZHK2</accession>
<protein>
    <submittedName>
        <fullName evidence="2">Acyl-CoA reductase</fullName>
    </submittedName>
</protein>
<name>A0ABV5ZHK2_9GAMM</name>
<sequence>MQWRFNPADWQQPFSLAAPLAVESTETLTVLGQQLLQQSSPTLKALGFWLRPANLQAMAHTLPPHGHWRPRGQVLQIAPANVDLLFIYVALLALWMGNHCWVRLASQQGEDEAVLIALLEQLSQQPEHQSCLTRLHLFRSEHNEPALQALAAAVDMRVFWGSDASLARLSQWPKSAHCQELLMGHKHSLALLKAEAILQQPAEHWAAAFIRDAFSLQQQACSSPRTLVWVGTKEQVSEAQQHFWQAISPAAPAWPEAALLERELACQRLALEGLLEADAAADPQLGWQRCRVQCLSDAQQQLHPGLGLFYELSLQQLDELATQLAPVHQSATFFGWQREELVNWAVNHRVMGLDRIEPMGEALRFHPIWDGEALLPRLGRLLRA</sequence>
<dbReference type="RefSeq" id="WP_027312781.1">
    <property type="nucleotide sequence ID" value="NZ_JBHLZN010000005.1"/>
</dbReference>
<keyword evidence="1" id="KW-0521">NADP</keyword>
<dbReference type="InterPro" id="IPR008670">
    <property type="entry name" value="CoA_reduct_LuxC"/>
</dbReference>
<dbReference type="SUPFAM" id="SSF53720">
    <property type="entry name" value="ALDH-like"/>
    <property type="match status" value="1"/>
</dbReference>
<gene>
    <name evidence="2" type="ORF">ACFFLH_14485</name>
</gene>
<evidence type="ECO:0000313" key="2">
    <source>
        <dbReference type="EMBL" id="MFB9887626.1"/>
    </source>
</evidence>